<evidence type="ECO:0000313" key="1">
    <source>
        <dbReference type="EMBL" id="ASV88058.1"/>
    </source>
</evidence>
<name>A0A248UMZ7_9HYPH</name>
<geneLocation type="plasmid" evidence="1 2">
    <name>unnamed1</name>
</geneLocation>
<organism evidence="1 2">
    <name type="scientific">Ochrobactrum quorumnocens</name>
    <dbReference type="NCBI Taxonomy" id="271865"/>
    <lineage>
        <taxon>Bacteria</taxon>
        <taxon>Pseudomonadati</taxon>
        <taxon>Pseudomonadota</taxon>
        <taxon>Alphaproteobacteria</taxon>
        <taxon>Hyphomicrobiales</taxon>
        <taxon>Brucellaceae</taxon>
        <taxon>Brucella/Ochrobactrum group</taxon>
        <taxon>Ochrobactrum</taxon>
    </lineage>
</organism>
<gene>
    <name evidence="1" type="ORF">CES85_3606</name>
</gene>
<reference evidence="1 2" key="1">
    <citation type="submission" date="2017-07" db="EMBL/GenBank/DDBJ databases">
        <title>Phylogenetic study on the rhizospheric bacterium Ochrobactrum sp. A44.</title>
        <authorList>
            <person name="Krzyzanowska D.M."/>
            <person name="Ossowicki A."/>
            <person name="Rajewska M."/>
            <person name="Maciag T."/>
            <person name="Kaczynski Z."/>
            <person name="Czerwicka M."/>
            <person name="Jafra S."/>
        </authorList>
    </citation>
    <scope>NUCLEOTIDE SEQUENCE [LARGE SCALE GENOMIC DNA]</scope>
    <source>
        <strain evidence="1 2">A44</strain>
        <plasmid evidence="1 2">unnamed1</plasmid>
    </source>
</reference>
<dbReference type="AlphaFoldDB" id="A0A248UMZ7"/>
<protein>
    <submittedName>
        <fullName evidence="1">Uncharacterized protein</fullName>
    </submittedName>
</protein>
<dbReference type="KEGG" id="och:CES85_3606"/>
<dbReference type="Proteomes" id="UP000215256">
    <property type="component" value="Plasmid unnamed1"/>
</dbReference>
<sequence>MINRSIARLAHKRQSKITVAVSLPFFAKVEASYDAEFKSRYAA</sequence>
<evidence type="ECO:0000313" key="2">
    <source>
        <dbReference type="Proteomes" id="UP000215256"/>
    </source>
</evidence>
<keyword evidence="1" id="KW-0614">Plasmid</keyword>
<accession>A0A248UMZ7</accession>
<dbReference type="EMBL" id="CP022605">
    <property type="protein sequence ID" value="ASV88058.1"/>
    <property type="molecule type" value="Genomic_DNA"/>
</dbReference>
<proteinExistence type="predicted"/>